<evidence type="ECO:0000256" key="13">
    <source>
        <dbReference type="RuleBase" id="RU003530"/>
    </source>
</evidence>
<dbReference type="InterPro" id="IPR006083">
    <property type="entry name" value="PRK/URK"/>
</dbReference>
<dbReference type="GO" id="GO:0005737">
    <property type="term" value="C:cytoplasm"/>
    <property type="evidence" value="ECO:0007669"/>
    <property type="project" value="UniProtKB-SubCell"/>
</dbReference>
<dbReference type="Proteomes" id="UP000019243">
    <property type="component" value="Unassembled WGS sequence"/>
</dbReference>
<evidence type="ECO:0000313" key="16">
    <source>
        <dbReference type="Proteomes" id="UP000019243"/>
    </source>
</evidence>
<dbReference type="Pfam" id="PF00485">
    <property type="entry name" value="PRK"/>
    <property type="match status" value="1"/>
</dbReference>
<sequence length="252" mass="29066">MKEALYRTFTRSEWKTLEKITLPDLSLSELTRIESLNDRLSLADVEEVYLPLIKLLAIHIKEFQTKNTELNQFLKKTDKPAPFIIGIAGSVAVGKSTIARLLQVLLSYALPALNVELVTTDGFLFPNKVLRKADMMDRKGFPESYDGRRIIRFLSELKSGQTEIQVPLYSHLTYDVLSDEKQTLIEPDVVIVEGVNVLQGNLKQPFFTTDFFDFSIYMDADKGLIQKWYVERFMLLRETAFFKTRIIFSYVC</sequence>
<dbReference type="AlphaFoldDB" id="W7CSL0"/>
<keyword evidence="11" id="KW-0067">ATP-binding</keyword>
<dbReference type="EC" id="2.7.1.33" evidence="5 13"/>
<keyword evidence="10 15" id="KW-0418">Kinase</keyword>
<evidence type="ECO:0000256" key="6">
    <source>
        <dbReference type="ARBA" id="ARBA00015080"/>
    </source>
</evidence>
<evidence type="ECO:0000256" key="9">
    <source>
        <dbReference type="ARBA" id="ARBA00022741"/>
    </source>
</evidence>
<gene>
    <name evidence="15" type="ORF">BCAMP_06660</name>
</gene>
<reference evidence="15 16" key="1">
    <citation type="submission" date="2012-12" db="EMBL/GenBank/DDBJ databases">
        <title>Novel taxa of Listeriaceae from agricultural environments in the United States.</title>
        <authorList>
            <person name="den Bakker H.C."/>
            <person name="Allred A."/>
            <person name="Warchocki S."/>
            <person name="Wright E.M."/>
            <person name="Burrell A."/>
            <person name="Nightingale K.K."/>
            <person name="Kephart D."/>
            <person name="Wiedmann M."/>
        </authorList>
    </citation>
    <scope>NUCLEOTIDE SEQUENCE [LARGE SCALE GENOMIC DNA]</scope>
    <source>
        <strain evidence="15 16">FSL F6-1037</strain>
    </source>
</reference>
<dbReference type="EMBL" id="AODH01000023">
    <property type="protein sequence ID" value="EUJ39862.1"/>
    <property type="molecule type" value="Genomic_DNA"/>
</dbReference>
<name>W7CSL0_9LIST</name>
<comment type="catalytic activity">
    <reaction evidence="1 13">
        <text>(R)-pantothenate + ATP = (R)-4'-phosphopantothenate + ADP + H(+)</text>
        <dbReference type="Rhea" id="RHEA:16373"/>
        <dbReference type="ChEBI" id="CHEBI:10986"/>
        <dbReference type="ChEBI" id="CHEBI:15378"/>
        <dbReference type="ChEBI" id="CHEBI:29032"/>
        <dbReference type="ChEBI" id="CHEBI:30616"/>
        <dbReference type="ChEBI" id="CHEBI:456216"/>
        <dbReference type="EC" id="2.7.1.33"/>
    </reaction>
</comment>
<dbReference type="SUPFAM" id="SSF52540">
    <property type="entry name" value="P-loop containing nucleoside triphosphate hydrolases"/>
    <property type="match status" value="1"/>
</dbReference>
<dbReference type="GO" id="GO:0004594">
    <property type="term" value="F:pantothenate kinase activity"/>
    <property type="evidence" value="ECO:0007669"/>
    <property type="project" value="UniProtKB-EC"/>
</dbReference>
<evidence type="ECO:0000256" key="7">
    <source>
        <dbReference type="ARBA" id="ARBA00022490"/>
    </source>
</evidence>
<dbReference type="PATRIC" id="fig|1265861.3.peg.1320"/>
<evidence type="ECO:0000256" key="10">
    <source>
        <dbReference type="ARBA" id="ARBA00022777"/>
    </source>
</evidence>
<dbReference type="PANTHER" id="PTHR10285">
    <property type="entry name" value="URIDINE KINASE"/>
    <property type="match status" value="1"/>
</dbReference>
<keyword evidence="12 13" id="KW-0173">Coenzyme A biosynthesis</keyword>
<dbReference type="GO" id="GO:0015937">
    <property type="term" value="P:coenzyme A biosynthetic process"/>
    <property type="evidence" value="ECO:0007669"/>
    <property type="project" value="UniProtKB-UniPathway"/>
</dbReference>
<evidence type="ECO:0000313" key="15">
    <source>
        <dbReference type="EMBL" id="EUJ39862.1"/>
    </source>
</evidence>
<keyword evidence="9" id="KW-0547">Nucleotide-binding</keyword>
<organism evidence="15 16">
    <name type="scientific">Brochothrix campestris FSL F6-1037</name>
    <dbReference type="NCBI Taxonomy" id="1265861"/>
    <lineage>
        <taxon>Bacteria</taxon>
        <taxon>Bacillati</taxon>
        <taxon>Bacillota</taxon>
        <taxon>Bacilli</taxon>
        <taxon>Bacillales</taxon>
        <taxon>Listeriaceae</taxon>
        <taxon>Brochothrix</taxon>
    </lineage>
</organism>
<dbReference type="UniPathway" id="UPA00241">
    <property type="reaction ID" value="UER00352"/>
</dbReference>
<dbReference type="InterPro" id="IPR027417">
    <property type="entry name" value="P-loop_NTPase"/>
</dbReference>
<keyword evidence="16" id="KW-1185">Reference proteome</keyword>
<dbReference type="Gene3D" id="3.40.50.300">
    <property type="entry name" value="P-loop containing nucleotide triphosphate hydrolases"/>
    <property type="match status" value="1"/>
</dbReference>
<dbReference type="GO" id="GO:0005524">
    <property type="term" value="F:ATP binding"/>
    <property type="evidence" value="ECO:0007669"/>
    <property type="project" value="UniProtKB-KW"/>
</dbReference>
<evidence type="ECO:0000256" key="8">
    <source>
        <dbReference type="ARBA" id="ARBA00022679"/>
    </source>
</evidence>
<dbReference type="STRING" id="1265861.BCAMP_06660"/>
<comment type="pathway">
    <text evidence="3 13">Cofactor biosynthesis; coenzyme A biosynthesis; CoA from (R)-pantothenate: step 1/5.</text>
</comment>
<comment type="subcellular location">
    <subcellularLocation>
        <location evidence="2 13">Cytoplasm</location>
    </subcellularLocation>
</comment>
<keyword evidence="8" id="KW-0808">Transferase</keyword>
<proteinExistence type="inferred from homology"/>
<dbReference type="NCBIfam" id="TIGR00554">
    <property type="entry name" value="panK_bact"/>
    <property type="match status" value="1"/>
</dbReference>
<evidence type="ECO:0000256" key="12">
    <source>
        <dbReference type="ARBA" id="ARBA00022993"/>
    </source>
</evidence>
<keyword evidence="7 13" id="KW-0963">Cytoplasm</keyword>
<comment type="similarity">
    <text evidence="4 13">Belongs to the prokaryotic pantothenate kinase family.</text>
</comment>
<evidence type="ECO:0000256" key="3">
    <source>
        <dbReference type="ARBA" id="ARBA00005225"/>
    </source>
</evidence>
<comment type="caution">
    <text evidence="15">The sequence shown here is derived from an EMBL/GenBank/DDBJ whole genome shotgun (WGS) entry which is preliminary data.</text>
</comment>
<evidence type="ECO:0000259" key="14">
    <source>
        <dbReference type="Pfam" id="PF00485"/>
    </source>
</evidence>
<evidence type="ECO:0000256" key="2">
    <source>
        <dbReference type="ARBA" id="ARBA00004496"/>
    </source>
</evidence>
<dbReference type="InterPro" id="IPR004566">
    <property type="entry name" value="PanK"/>
</dbReference>
<accession>W7CSL0</accession>
<feature type="domain" description="Phosphoribulokinase/uridine kinase" evidence="14">
    <location>
        <begin position="84"/>
        <end position="232"/>
    </location>
</feature>
<evidence type="ECO:0000256" key="5">
    <source>
        <dbReference type="ARBA" id="ARBA00012102"/>
    </source>
</evidence>
<evidence type="ECO:0000256" key="4">
    <source>
        <dbReference type="ARBA" id="ARBA00006087"/>
    </source>
</evidence>
<evidence type="ECO:0000256" key="1">
    <source>
        <dbReference type="ARBA" id="ARBA00001206"/>
    </source>
</evidence>
<evidence type="ECO:0000256" key="11">
    <source>
        <dbReference type="ARBA" id="ARBA00022840"/>
    </source>
</evidence>
<protein>
    <recommendedName>
        <fullName evidence="6 13">Pantothenate kinase</fullName>
        <ecNumber evidence="5 13">2.7.1.33</ecNumber>
    </recommendedName>
</protein>